<dbReference type="CDD" id="cd20908">
    <property type="entry name" value="SUF4-like"/>
    <property type="match status" value="1"/>
</dbReference>
<evidence type="ECO:0000256" key="3">
    <source>
        <dbReference type="ARBA" id="ARBA00022771"/>
    </source>
</evidence>
<dbReference type="PROSITE" id="PS50808">
    <property type="entry name" value="ZF_BED"/>
    <property type="match status" value="1"/>
</dbReference>
<organism evidence="8 9">
    <name type="scientific">Vitis vinifera</name>
    <name type="common">Grape</name>
    <dbReference type="NCBI Taxonomy" id="29760"/>
    <lineage>
        <taxon>Eukaryota</taxon>
        <taxon>Viridiplantae</taxon>
        <taxon>Streptophyta</taxon>
        <taxon>Embryophyta</taxon>
        <taxon>Tracheophyta</taxon>
        <taxon>Spermatophyta</taxon>
        <taxon>Magnoliopsida</taxon>
        <taxon>eudicotyledons</taxon>
        <taxon>Gunneridae</taxon>
        <taxon>Pentapetalae</taxon>
        <taxon>rosids</taxon>
        <taxon>Vitales</taxon>
        <taxon>Vitaceae</taxon>
        <taxon>Viteae</taxon>
        <taxon>Vitis</taxon>
    </lineage>
</organism>
<dbReference type="HOGENOM" id="CLU_200754_0_0_1"/>
<keyword evidence="9" id="KW-1185">Reference proteome</keyword>
<dbReference type="AlphaFoldDB" id="D7TUF7"/>
<keyword evidence="5" id="KW-0539">Nucleus</keyword>
<keyword evidence="3 6" id="KW-0863">Zinc-finger</keyword>
<dbReference type="EMBL" id="FN596248">
    <property type="protein sequence ID" value="CBI34132.3"/>
    <property type="molecule type" value="Genomic_DNA"/>
</dbReference>
<dbReference type="Gene3D" id="3.30.160.60">
    <property type="entry name" value="Classic Zinc Finger"/>
    <property type="match status" value="1"/>
</dbReference>
<evidence type="ECO:0000313" key="9">
    <source>
        <dbReference type="Proteomes" id="UP000009183"/>
    </source>
</evidence>
<dbReference type="InterPro" id="IPR036236">
    <property type="entry name" value="Znf_C2H2_sf"/>
</dbReference>
<dbReference type="GO" id="GO:0008270">
    <property type="term" value="F:zinc ion binding"/>
    <property type="evidence" value="ECO:0007669"/>
    <property type="project" value="UniProtKB-KW"/>
</dbReference>
<dbReference type="Proteomes" id="UP000009183">
    <property type="component" value="Chromosome 3"/>
</dbReference>
<dbReference type="InParanoid" id="D7TUF7"/>
<evidence type="ECO:0000256" key="5">
    <source>
        <dbReference type="ARBA" id="ARBA00023242"/>
    </source>
</evidence>
<evidence type="ECO:0000256" key="2">
    <source>
        <dbReference type="ARBA" id="ARBA00022723"/>
    </source>
</evidence>
<dbReference type="PROSITE" id="PS00028">
    <property type="entry name" value="ZINC_FINGER_C2H2_1"/>
    <property type="match status" value="1"/>
</dbReference>
<dbReference type="OMA" id="CYYYERE"/>
<gene>
    <name evidence="8" type="ordered locus">VIT_03s0017g02130</name>
</gene>
<dbReference type="eggNOG" id="KOG2893">
    <property type="taxonomic scope" value="Eukaryota"/>
</dbReference>
<dbReference type="STRING" id="29760.D7TUF7"/>
<dbReference type="InterPro" id="IPR013087">
    <property type="entry name" value="Znf_C2H2_type"/>
</dbReference>
<accession>D7TUF7</accession>
<evidence type="ECO:0000313" key="8">
    <source>
        <dbReference type="EMBL" id="CBI34132.3"/>
    </source>
</evidence>
<dbReference type="PANTHER" id="PTHR23215:SF0">
    <property type="entry name" value="BUB3-INTERACTING AND GLEBS MOTIF-CONTAINING PROTEIN ZNF207"/>
    <property type="match status" value="1"/>
</dbReference>
<sequence>MGKKKKRAAKVFCYYYEREFEDEKILLQHQKAKHFKCHVCNKKLSTAFSMAIHILQVHKETVSKYYCLSFAFFF</sequence>
<dbReference type="PANTHER" id="PTHR23215">
    <property type="entry name" value="ZINC FINGER PROTEIN 207"/>
    <property type="match status" value="1"/>
</dbReference>
<dbReference type="GO" id="GO:0005634">
    <property type="term" value="C:nucleus"/>
    <property type="evidence" value="ECO:0007669"/>
    <property type="project" value="UniProtKB-SubCell"/>
</dbReference>
<dbReference type="OrthoDB" id="1306014at2759"/>
<feature type="domain" description="BED-type" evidence="7">
    <location>
        <begin position="6"/>
        <end position="65"/>
    </location>
</feature>
<keyword evidence="4" id="KW-0862">Zinc</keyword>
<evidence type="ECO:0000256" key="4">
    <source>
        <dbReference type="ARBA" id="ARBA00022833"/>
    </source>
</evidence>
<name>D7TUF7_VITVI</name>
<dbReference type="PaxDb" id="29760-VIT_03s0017g02130.t01"/>
<protein>
    <recommendedName>
        <fullName evidence="7">BED-type domain-containing protein</fullName>
    </recommendedName>
</protein>
<evidence type="ECO:0000256" key="6">
    <source>
        <dbReference type="PROSITE-ProRule" id="PRU00027"/>
    </source>
</evidence>
<dbReference type="SUPFAM" id="SSF57667">
    <property type="entry name" value="beta-beta-alpha zinc fingers"/>
    <property type="match status" value="1"/>
</dbReference>
<evidence type="ECO:0000256" key="1">
    <source>
        <dbReference type="ARBA" id="ARBA00004123"/>
    </source>
</evidence>
<dbReference type="GO" id="GO:0003677">
    <property type="term" value="F:DNA binding"/>
    <property type="evidence" value="ECO:0007669"/>
    <property type="project" value="InterPro"/>
</dbReference>
<keyword evidence="2" id="KW-0479">Metal-binding</keyword>
<dbReference type="InterPro" id="IPR003656">
    <property type="entry name" value="Znf_BED"/>
</dbReference>
<reference evidence="9" key="1">
    <citation type="journal article" date="2007" name="Nature">
        <title>The grapevine genome sequence suggests ancestral hexaploidization in major angiosperm phyla.</title>
        <authorList>
            <consortium name="The French-Italian Public Consortium for Grapevine Genome Characterization."/>
            <person name="Jaillon O."/>
            <person name="Aury J.-M."/>
            <person name="Noel B."/>
            <person name="Policriti A."/>
            <person name="Clepet C."/>
            <person name="Casagrande A."/>
            <person name="Choisne N."/>
            <person name="Aubourg S."/>
            <person name="Vitulo N."/>
            <person name="Jubin C."/>
            <person name="Vezzi A."/>
            <person name="Legeai F."/>
            <person name="Hugueney P."/>
            <person name="Dasilva C."/>
            <person name="Horner D."/>
            <person name="Mica E."/>
            <person name="Jublot D."/>
            <person name="Poulain J."/>
            <person name="Bruyere C."/>
            <person name="Billault A."/>
            <person name="Segurens B."/>
            <person name="Gouyvenoux M."/>
            <person name="Ugarte E."/>
            <person name="Cattonaro F."/>
            <person name="Anthouard V."/>
            <person name="Vico V."/>
            <person name="Del Fabbro C."/>
            <person name="Alaux M."/>
            <person name="Di Gaspero G."/>
            <person name="Dumas V."/>
            <person name="Felice N."/>
            <person name="Paillard S."/>
            <person name="Juman I."/>
            <person name="Moroldo M."/>
            <person name="Scalabrin S."/>
            <person name="Canaguier A."/>
            <person name="Le Clainche I."/>
            <person name="Malacrida G."/>
            <person name="Durand E."/>
            <person name="Pesole G."/>
            <person name="Laucou V."/>
            <person name="Chatelet P."/>
            <person name="Merdinoglu D."/>
            <person name="Delledonne M."/>
            <person name="Pezzotti M."/>
            <person name="Lecharny A."/>
            <person name="Scarpelli C."/>
            <person name="Artiguenave F."/>
            <person name="Pe M.E."/>
            <person name="Valle G."/>
            <person name="Morgante M."/>
            <person name="Caboche M."/>
            <person name="Adam-Blondon A.-F."/>
            <person name="Weissenbach J."/>
            <person name="Quetier F."/>
            <person name="Wincker P."/>
        </authorList>
    </citation>
    <scope>NUCLEOTIDE SEQUENCE [LARGE SCALE GENOMIC DNA]</scope>
    <source>
        <strain evidence="9">cv. Pinot noir / PN40024</strain>
    </source>
</reference>
<evidence type="ECO:0000259" key="7">
    <source>
        <dbReference type="PROSITE" id="PS50808"/>
    </source>
</evidence>
<comment type="subcellular location">
    <subcellularLocation>
        <location evidence="1">Nucleus</location>
    </subcellularLocation>
</comment>
<proteinExistence type="predicted"/>